<sequence>MDNIRTLLVATSIILVPNATSAQENKQMAGKASYYSNGLHGRRMSNGERYDKNGYTCAHKTLPFGTQLRVTNPRNNRSVVVRVTDRGPFVKGRILDLSYSAARDLGILSSGVAYMKVEILPKNKPTEIPFVAEPSTIEIPEIEYGMAGVCYEFIPEWEKPAELDQPKTIARKPQPRQRPTVAQSNTKKTPAQPQNKTQSLKNEPPTSTPPSTAKSQPQKPQSSKPATSQEKSSSIWSNFFNRVKEGVSGLF</sequence>
<evidence type="ECO:0000256" key="3">
    <source>
        <dbReference type="HAMAP-Rule" id="MF_02071"/>
    </source>
</evidence>
<dbReference type="GO" id="GO:0008932">
    <property type="term" value="F:lytic endotransglycosylase activity"/>
    <property type="evidence" value="ECO:0007669"/>
    <property type="project" value="UniProtKB-UniRule"/>
</dbReference>
<evidence type="ECO:0000256" key="1">
    <source>
        <dbReference type="ARBA" id="ARBA00023239"/>
    </source>
</evidence>
<dbReference type="InterPro" id="IPR036908">
    <property type="entry name" value="RlpA-like_sf"/>
</dbReference>
<dbReference type="EC" id="4.2.2.-" evidence="3"/>
<comment type="similarity">
    <text evidence="3 4">Belongs to the RlpA family.</text>
</comment>
<dbReference type="STRING" id="883158.HMPREF9140_00599"/>
<dbReference type="GO" id="GO:0000270">
    <property type="term" value="P:peptidoglycan metabolic process"/>
    <property type="evidence" value="ECO:0007669"/>
    <property type="project" value="UniProtKB-UniRule"/>
</dbReference>
<dbReference type="PATRIC" id="fig|883158.3.peg.612"/>
<keyword evidence="8" id="KW-1185">Reference proteome</keyword>
<gene>
    <name evidence="3" type="primary">rlpA</name>
    <name evidence="7" type="ORF">HMPREF9140_00599</name>
</gene>
<evidence type="ECO:0000313" key="7">
    <source>
        <dbReference type="EMBL" id="EHO72839.1"/>
    </source>
</evidence>
<dbReference type="InterPro" id="IPR034718">
    <property type="entry name" value="RlpA"/>
</dbReference>
<proteinExistence type="inferred from homology"/>
<evidence type="ECO:0000313" key="8">
    <source>
        <dbReference type="Proteomes" id="UP000016023"/>
    </source>
</evidence>
<dbReference type="PANTHER" id="PTHR34183">
    <property type="entry name" value="ENDOLYTIC PEPTIDOGLYCAN TRANSGLYCOSYLASE RLPA"/>
    <property type="match status" value="1"/>
</dbReference>
<feature type="domain" description="RlpA-like protein double-psi beta-barrel" evidence="6">
    <location>
        <begin position="28"/>
        <end position="116"/>
    </location>
</feature>
<dbReference type="HOGENOM" id="CLU_042923_4_1_10"/>
<evidence type="ECO:0000256" key="5">
    <source>
        <dbReference type="SAM" id="MobiDB-lite"/>
    </source>
</evidence>
<dbReference type="Gene3D" id="2.40.40.10">
    <property type="entry name" value="RlpA-like domain"/>
    <property type="match status" value="1"/>
</dbReference>
<comment type="caution">
    <text evidence="7">The sequence shown here is derived from an EMBL/GenBank/DDBJ whole genome shotgun (WGS) entry which is preliminary data.</text>
</comment>
<name>H1Q111_9BACT</name>
<dbReference type="SUPFAM" id="SSF50685">
    <property type="entry name" value="Barwin-like endoglucanases"/>
    <property type="match status" value="1"/>
</dbReference>
<feature type="compositionally biased region" description="Low complexity" evidence="5">
    <location>
        <begin position="209"/>
        <end position="229"/>
    </location>
</feature>
<keyword evidence="1 3" id="KW-0456">Lyase</keyword>
<dbReference type="Pfam" id="PF03330">
    <property type="entry name" value="DPBB_1"/>
    <property type="match status" value="1"/>
</dbReference>
<dbReference type="InterPro" id="IPR009009">
    <property type="entry name" value="RlpA-like_DPBB"/>
</dbReference>
<feature type="region of interest" description="Disordered" evidence="5">
    <location>
        <begin position="167"/>
        <end position="236"/>
    </location>
</feature>
<evidence type="ECO:0000259" key="6">
    <source>
        <dbReference type="Pfam" id="PF03330"/>
    </source>
</evidence>
<dbReference type="RefSeq" id="WP_006951652.1">
    <property type="nucleotide sequence ID" value="NZ_JH594521.1"/>
</dbReference>
<dbReference type="NCBIfam" id="TIGR00413">
    <property type="entry name" value="rlpA"/>
    <property type="match status" value="1"/>
</dbReference>
<keyword evidence="2 3" id="KW-0961">Cell wall biogenesis/degradation</keyword>
<dbReference type="CDD" id="cd22268">
    <property type="entry name" value="DPBB_RlpA-like"/>
    <property type="match status" value="1"/>
</dbReference>
<reference evidence="7 8" key="1">
    <citation type="submission" date="2011-12" db="EMBL/GenBank/DDBJ databases">
        <title>The Genome Sequence of Prevotella micans F0438.</title>
        <authorList>
            <consortium name="The Broad Institute Genome Sequencing Platform"/>
            <person name="Earl A."/>
            <person name="Ward D."/>
            <person name="Feldgarden M."/>
            <person name="Gevers D."/>
            <person name="Izard J."/>
            <person name="Baranova O.V."/>
            <person name="Blanton J.M."/>
            <person name="Wade W.G."/>
            <person name="Dewhirst F.E."/>
            <person name="Young S.K."/>
            <person name="Zeng Q."/>
            <person name="Gargeya S."/>
            <person name="Fitzgerald M."/>
            <person name="Haas B."/>
            <person name="Abouelleil A."/>
            <person name="Alvarado L."/>
            <person name="Arachchi H.M."/>
            <person name="Berlin A."/>
            <person name="Chapman S.B."/>
            <person name="Gearin G."/>
            <person name="Goldberg J."/>
            <person name="Griggs A."/>
            <person name="Gujja S."/>
            <person name="Hansen M."/>
            <person name="Heiman D."/>
            <person name="Howarth C."/>
            <person name="Larimer J."/>
            <person name="Lui A."/>
            <person name="MacDonald P.J.P."/>
            <person name="McCowen C."/>
            <person name="Montmayeur A."/>
            <person name="Murphy C."/>
            <person name="Neiman D."/>
            <person name="Pearson M."/>
            <person name="Priest M."/>
            <person name="Roberts A."/>
            <person name="Saif S."/>
            <person name="Shea T."/>
            <person name="Sisk P."/>
            <person name="Stolte C."/>
            <person name="Sykes S."/>
            <person name="Wortman J."/>
            <person name="Nusbaum C."/>
            <person name="Birren B."/>
        </authorList>
    </citation>
    <scope>NUCLEOTIDE SEQUENCE [LARGE SCALE GENOMIC DNA]</scope>
    <source>
        <strain evidence="7 8">F0438</strain>
    </source>
</reference>
<organism evidence="7 8">
    <name type="scientific">Prevotella micans F0438</name>
    <dbReference type="NCBI Taxonomy" id="883158"/>
    <lineage>
        <taxon>Bacteria</taxon>
        <taxon>Pseudomonadati</taxon>
        <taxon>Bacteroidota</taxon>
        <taxon>Bacteroidia</taxon>
        <taxon>Bacteroidales</taxon>
        <taxon>Prevotellaceae</taxon>
        <taxon>Prevotella</taxon>
    </lineage>
</organism>
<dbReference type="HAMAP" id="MF_02071">
    <property type="entry name" value="RlpA"/>
    <property type="match status" value="1"/>
</dbReference>
<comment type="function">
    <text evidence="3">Lytic transglycosylase with a strong preference for naked glycan strands that lack stem peptides.</text>
</comment>
<dbReference type="PANTHER" id="PTHR34183:SF1">
    <property type="entry name" value="ENDOLYTIC PEPTIDOGLYCAN TRANSGLYCOSYLASE RLPA"/>
    <property type="match status" value="1"/>
</dbReference>
<dbReference type="AlphaFoldDB" id="H1Q111"/>
<dbReference type="Proteomes" id="UP000016023">
    <property type="component" value="Unassembled WGS sequence"/>
</dbReference>
<dbReference type="eggNOG" id="COG0797">
    <property type="taxonomic scope" value="Bacteria"/>
</dbReference>
<evidence type="ECO:0000256" key="2">
    <source>
        <dbReference type="ARBA" id="ARBA00023316"/>
    </source>
</evidence>
<feature type="compositionally biased region" description="Polar residues" evidence="5">
    <location>
        <begin position="180"/>
        <end position="201"/>
    </location>
</feature>
<dbReference type="EMBL" id="AGWK01000018">
    <property type="protein sequence ID" value="EHO72839.1"/>
    <property type="molecule type" value="Genomic_DNA"/>
</dbReference>
<evidence type="ECO:0000256" key="4">
    <source>
        <dbReference type="RuleBase" id="RU003495"/>
    </source>
</evidence>
<protein>
    <recommendedName>
        <fullName evidence="3">Probable endolytic peptidoglycan transglycosylase RlpA</fullName>
        <ecNumber evidence="3">4.2.2.-</ecNumber>
    </recommendedName>
</protein>
<dbReference type="InterPro" id="IPR012997">
    <property type="entry name" value="RplA"/>
</dbReference>
<dbReference type="GO" id="GO:0071555">
    <property type="term" value="P:cell wall organization"/>
    <property type="evidence" value="ECO:0007669"/>
    <property type="project" value="UniProtKB-KW"/>
</dbReference>
<accession>H1Q111</accession>